<gene>
    <name evidence="1" type="ORF">AM1BK_23660</name>
</gene>
<sequence>MGIRRQCECSGTAFTDIFGPLSANICPSCFIEGSTVTYENTSIGFSFSSNNVNPPECFSINGQTILNTSGTGTITTGTETFTGTFTITLVDGPGEFDDSIIFTLVGIDTEGFPFAHTSVITGLSEESVIITGCNLTITDKGIDSSAANSVHTEKFSEIKTLSKGKWYEYTS</sequence>
<keyword evidence="2" id="KW-1185">Reference proteome</keyword>
<dbReference type="RefSeq" id="WP_191273032.1">
    <property type="nucleotide sequence ID" value="NZ_BNDS01000009.1"/>
</dbReference>
<proteinExistence type="predicted"/>
<dbReference type="Proteomes" id="UP000637074">
    <property type="component" value="Unassembled WGS sequence"/>
</dbReference>
<protein>
    <submittedName>
        <fullName evidence="1">Uncharacterized protein</fullName>
    </submittedName>
</protein>
<comment type="caution">
    <text evidence="1">The sequence shown here is derived from an EMBL/GenBank/DDBJ whole genome shotgun (WGS) entry which is preliminary data.</text>
</comment>
<dbReference type="EMBL" id="BNDS01000009">
    <property type="protein sequence ID" value="GHH98823.1"/>
    <property type="molecule type" value="Genomic_DNA"/>
</dbReference>
<evidence type="ECO:0000313" key="1">
    <source>
        <dbReference type="EMBL" id="GHH98823.1"/>
    </source>
</evidence>
<evidence type="ECO:0000313" key="2">
    <source>
        <dbReference type="Proteomes" id="UP000637074"/>
    </source>
</evidence>
<accession>A0ABQ3N5P9</accession>
<name>A0ABQ3N5P9_9BACI</name>
<reference evidence="1 2" key="1">
    <citation type="journal article" date="2022" name="Int. J. Syst. Evol. Microbiol.">
        <title>Neobacillus kokaensis sp. nov., isolated from soil.</title>
        <authorList>
            <person name="Yuki K."/>
            <person name="Matsubara H."/>
            <person name="Yamaguchi S."/>
        </authorList>
    </citation>
    <scope>NUCLEOTIDE SEQUENCE [LARGE SCALE GENOMIC DNA]</scope>
    <source>
        <strain evidence="1 2">LOB 377</strain>
    </source>
</reference>
<organism evidence="1 2">
    <name type="scientific">Neobacillus kokaensis</name>
    <dbReference type="NCBI Taxonomy" id="2759023"/>
    <lineage>
        <taxon>Bacteria</taxon>
        <taxon>Bacillati</taxon>
        <taxon>Bacillota</taxon>
        <taxon>Bacilli</taxon>
        <taxon>Bacillales</taxon>
        <taxon>Bacillaceae</taxon>
        <taxon>Neobacillus</taxon>
    </lineage>
</organism>